<comment type="caution">
    <text evidence="1">The sequence shown here is derived from an EMBL/GenBank/DDBJ whole genome shotgun (WGS) entry which is preliminary data.</text>
</comment>
<proteinExistence type="predicted"/>
<keyword evidence="2" id="KW-1185">Reference proteome</keyword>
<reference evidence="1 2" key="1">
    <citation type="submission" date="2015-05" db="EMBL/GenBank/DDBJ databases">
        <title>Distinctive expansion of gene families associated with plant cell wall degradation and secondary metabolism in the genomes of grapevine trunk pathogens.</title>
        <authorList>
            <person name="Lawrence D.P."/>
            <person name="Travadon R."/>
            <person name="Rolshausen P.E."/>
            <person name="Baumgartner K."/>
        </authorList>
    </citation>
    <scope>NUCLEOTIDE SEQUENCE [LARGE SCALE GENOMIC DNA]</scope>
    <source>
        <strain evidence="1">UCRPC4</strain>
    </source>
</reference>
<evidence type="ECO:0000313" key="2">
    <source>
        <dbReference type="Proteomes" id="UP000053317"/>
    </source>
</evidence>
<dbReference type="OrthoDB" id="3434684at2759"/>
<protein>
    <submittedName>
        <fullName evidence="1">Uncharacterized protein</fullName>
    </submittedName>
</protein>
<gene>
    <name evidence="1" type="ORF">UCRPC4_g00115</name>
</gene>
<dbReference type="Proteomes" id="UP000053317">
    <property type="component" value="Unassembled WGS sequence"/>
</dbReference>
<accession>A0A0G2F4N6</accession>
<name>A0A0G2F4N6_PHACM</name>
<organism evidence="1 2">
    <name type="scientific">Phaeomoniella chlamydospora</name>
    <name type="common">Phaeoacremonium chlamydosporum</name>
    <dbReference type="NCBI Taxonomy" id="158046"/>
    <lineage>
        <taxon>Eukaryota</taxon>
        <taxon>Fungi</taxon>
        <taxon>Dikarya</taxon>
        <taxon>Ascomycota</taxon>
        <taxon>Pezizomycotina</taxon>
        <taxon>Eurotiomycetes</taxon>
        <taxon>Chaetothyriomycetidae</taxon>
        <taxon>Phaeomoniellales</taxon>
        <taxon>Phaeomoniellaceae</taxon>
        <taxon>Phaeomoniella</taxon>
    </lineage>
</organism>
<dbReference type="AlphaFoldDB" id="A0A0G2F4N6"/>
<evidence type="ECO:0000313" key="1">
    <source>
        <dbReference type="EMBL" id="KKY29209.1"/>
    </source>
</evidence>
<reference evidence="1 2" key="2">
    <citation type="submission" date="2015-05" db="EMBL/GenBank/DDBJ databases">
        <authorList>
            <person name="Morales-Cruz A."/>
            <person name="Amrine K.C."/>
            <person name="Cantu D."/>
        </authorList>
    </citation>
    <scope>NUCLEOTIDE SEQUENCE [LARGE SCALE GENOMIC DNA]</scope>
    <source>
        <strain evidence="1">UCRPC4</strain>
    </source>
</reference>
<sequence length="122" mass="14230">MSDKPYRRSSIYLDGREILTLDSLLRQLEDFQDTITTGTLHRLENENAVLKQQLSYYEQNWRASVAFLSEGLRTAMSTRTALEAYQEAEGKAEQEWLAFWGISMKPTSALAYRSMEWPEVWI</sequence>
<dbReference type="EMBL" id="LCWF01000002">
    <property type="protein sequence ID" value="KKY29209.1"/>
    <property type="molecule type" value="Genomic_DNA"/>
</dbReference>